<keyword evidence="8" id="KW-0226">DNA condensation</keyword>
<dbReference type="Pfam" id="PF02463">
    <property type="entry name" value="SMC_N"/>
    <property type="match status" value="2"/>
</dbReference>
<dbReference type="STRING" id="69332.A0A388KW48"/>
<reference evidence="16 17" key="1">
    <citation type="journal article" date="2018" name="Cell">
        <title>The Chara Genome: Secondary Complexity and Implications for Plant Terrestrialization.</title>
        <authorList>
            <person name="Nishiyama T."/>
            <person name="Sakayama H."/>
            <person name="Vries J.D."/>
            <person name="Buschmann H."/>
            <person name="Saint-Marcoux D."/>
            <person name="Ullrich K.K."/>
            <person name="Haas F.B."/>
            <person name="Vanderstraeten L."/>
            <person name="Becker D."/>
            <person name="Lang D."/>
            <person name="Vosolsobe S."/>
            <person name="Rombauts S."/>
            <person name="Wilhelmsson P.K.I."/>
            <person name="Janitza P."/>
            <person name="Kern R."/>
            <person name="Heyl A."/>
            <person name="Rumpler F."/>
            <person name="Villalobos L.I.A.C."/>
            <person name="Clay J.M."/>
            <person name="Skokan R."/>
            <person name="Toyoda A."/>
            <person name="Suzuki Y."/>
            <person name="Kagoshima H."/>
            <person name="Schijlen E."/>
            <person name="Tajeshwar N."/>
            <person name="Catarino B."/>
            <person name="Hetherington A.J."/>
            <person name="Saltykova A."/>
            <person name="Bonnot C."/>
            <person name="Breuninger H."/>
            <person name="Symeonidi A."/>
            <person name="Radhakrishnan G.V."/>
            <person name="Van Nieuwerburgh F."/>
            <person name="Deforce D."/>
            <person name="Chang C."/>
            <person name="Karol K.G."/>
            <person name="Hedrich R."/>
            <person name="Ulvskov P."/>
            <person name="Glockner G."/>
            <person name="Delwiche C.F."/>
            <person name="Petrasek J."/>
            <person name="Van de Peer Y."/>
            <person name="Friml J."/>
            <person name="Beilby M."/>
            <person name="Dolan L."/>
            <person name="Kohara Y."/>
            <person name="Sugano S."/>
            <person name="Fujiyama A."/>
            <person name="Delaux P.-M."/>
            <person name="Quint M."/>
            <person name="TheiBen G."/>
            <person name="Hagemann M."/>
            <person name="Harholt J."/>
            <person name="Dunand C."/>
            <person name="Zachgo S."/>
            <person name="Langdale J."/>
            <person name="Maumus F."/>
            <person name="Straeten D.V.D."/>
            <person name="Gould S.B."/>
            <person name="Rensing S.A."/>
        </authorList>
    </citation>
    <scope>NUCLEOTIDE SEQUENCE [LARGE SCALE GENOMIC DNA]</scope>
    <source>
        <strain evidence="16 17">S276</strain>
    </source>
</reference>
<dbReference type="GO" id="GO:0016887">
    <property type="term" value="F:ATP hydrolysis activity"/>
    <property type="evidence" value="ECO:0007669"/>
    <property type="project" value="InterPro"/>
</dbReference>
<feature type="coiled-coil region" evidence="13">
    <location>
        <begin position="185"/>
        <end position="493"/>
    </location>
</feature>
<accession>A0A388KW48</accession>
<evidence type="ECO:0000256" key="11">
    <source>
        <dbReference type="ARBA" id="ARBA00023306"/>
    </source>
</evidence>
<dbReference type="Gene3D" id="3.30.70.1620">
    <property type="match status" value="1"/>
</dbReference>
<gene>
    <name evidence="16" type="ORF">CBR_g17940</name>
</gene>
<dbReference type="Gene3D" id="3.40.50.300">
    <property type="entry name" value="P-loop containing nucleotide triphosphate hydrolases"/>
    <property type="match status" value="2"/>
</dbReference>
<organism evidence="16 17">
    <name type="scientific">Chara braunii</name>
    <name type="common">Braun's stonewort</name>
    <dbReference type="NCBI Taxonomy" id="69332"/>
    <lineage>
        <taxon>Eukaryota</taxon>
        <taxon>Viridiplantae</taxon>
        <taxon>Streptophyta</taxon>
        <taxon>Charophyceae</taxon>
        <taxon>Charales</taxon>
        <taxon>Characeae</taxon>
        <taxon>Chara</taxon>
    </lineage>
</organism>
<dbReference type="InterPro" id="IPR010935">
    <property type="entry name" value="SMC_hinge"/>
</dbReference>
<protein>
    <recommendedName>
        <fullName evidence="12">Structural maintenance of chromosomes protein</fullName>
    </recommendedName>
</protein>
<keyword evidence="9 12" id="KW-0539">Nucleus</keyword>
<keyword evidence="17" id="KW-1185">Reference proteome</keyword>
<dbReference type="Proteomes" id="UP000265515">
    <property type="component" value="Unassembled WGS sequence"/>
</dbReference>
<evidence type="ECO:0000313" key="17">
    <source>
        <dbReference type="Proteomes" id="UP000265515"/>
    </source>
</evidence>
<evidence type="ECO:0000256" key="7">
    <source>
        <dbReference type="ARBA" id="ARBA00023054"/>
    </source>
</evidence>
<evidence type="ECO:0000256" key="8">
    <source>
        <dbReference type="ARBA" id="ARBA00023067"/>
    </source>
</evidence>
<dbReference type="GO" id="GO:0005524">
    <property type="term" value="F:ATP binding"/>
    <property type="evidence" value="ECO:0007669"/>
    <property type="project" value="UniProtKB-KW"/>
</dbReference>
<evidence type="ECO:0000256" key="12">
    <source>
        <dbReference type="PIRNR" id="PIRNR005719"/>
    </source>
</evidence>
<dbReference type="Gene3D" id="1.20.1060.20">
    <property type="match status" value="1"/>
</dbReference>
<keyword evidence="3" id="KW-0132">Cell division</keyword>
<keyword evidence="6" id="KW-0067">ATP-binding</keyword>
<dbReference type="PANTHER" id="PTHR18937">
    <property type="entry name" value="STRUCTURAL MAINTENANCE OF CHROMOSOMES SMC FAMILY MEMBER"/>
    <property type="match status" value="1"/>
</dbReference>
<evidence type="ECO:0000256" key="5">
    <source>
        <dbReference type="ARBA" id="ARBA00022776"/>
    </source>
</evidence>
<dbReference type="InterPro" id="IPR036277">
    <property type="entry name" value="SMC_hinge_sf"/>
</dbReference>
<dbReference type="GO" id="GO:0051321">
    <property type="term" value="P:meiotic cell cycle"/>
    <property type="evidence" value="ECO:0007669"/>
    <property type="project" value="UniProtKB-KW"/>
</dbReference>
<evidence type="ECO:0000256" key="6">
    <source>
        <dbReference type="ARBA" id="ARBA00022840"/>
    </source>
</evidence>
<evidence type="ECO:0000256" key="10">
    <source>
        <dbReference type="ARBA" id="ARBA00023254"/>
    </source>
</evidence>
<dbReference type="Pfam" id="PF06470">
    <property type="entry name" value="SMC_hinge"/>
    <property type="match status" value="1"/>
</dbReference>
<dbReference type="FunFam" id="1.20.1060.20:FF:000003">
    <property type="entry name" value="Structural maintenance of chromosomes 4"/>
    <property type="match status" value="1"/>
</dbReference>
<evidence type="ECO:0000256" key="1">
    <source>
        <dbReference type="ARBA" id="ARBA00004123"/>
    </source>
</evidence>
<dbReference type="GO" id="GO:0000796">
    <property type="term" value="C:condensin complex"/>
    <property type="evidence" value="ECO:0007669"/>
    <property type="project" value="TreeGrafter"/>
</dbReference>
<feature type="coiled-coil region" evidence="13">
    <location>
        <begin position="1001"/>
        <end position="1038"/>
    </location>
</feature>
<evidence type="ECO:0000256" key="2">
    <source>
        <dbReference type="ARBA" id="ARBA00006005"/>
    </source>
</evidence>
<keyword evidence="11" id="KW-0131">Cell cycle</keyword>
<dbReference type="AlphaFoldDB" id="A0A388KW48"/>
<dbReference type="FunFam" id="3.40.50.300:FF:000481">
    <property type="entry name" value="Structural maintenance of chromosomes 4"/>
    <property type="match status" value="1"/>
</dbReference>
<dbReference type="PIRSF" id="PIRSF005719">
    <property type="entry name" value="SMC"/>
    <property type="match status" value="1"/>
</dbReference>
<feature type="domain" description="SMC hinge" evidence="15">
    <location>
        <begin position="510"/>
        <end position="626"/>
    </location>
</feature>
<evidence type="ECO:0000256" key="14">
    <source>
        <dbReference type="SAM" id="MobiDB-lite"/>
    </source>
</evidence>
<keyword evidence="7 13" id="KW-0175">Coiled coil</keyword>
<dbReference type="EMBL" id="BFEA01000199">
    <property type="protein sequence ID" value="GBG74228.1"/>
    <property type="molecule type" value="Genomic_DNA"/>
</dbReference>
<evidence type="ECO:0000256" key="4">
    <source>
        <dbReference type="ARBA" id="ARBA00022741"/>
    </source>
</evidence>
<dbReference type="GO" id="GO:0005634">
    <property type="term" value="C:nucleus"/>
    <property type="evidence" value="ECO:0007669"/>
    <property type="project" value="UniProtKB-SubCell"/>
</dbReference>
<proteinExistence type="inferred from homology"/>
<sequence length="1195" mass="134318">MMQSFSSVVGPNGSGKSNVIDAMLFVFGKRAKQLRLNKVSELIHNSSNHRDLEMAKVSVHFQEIIDVDDTGYEVVPNSQFVISRTAQRNNTSKYYIDDRGSNFTEVTNLLKEKGVDLDNNRFLILQGEVEQISMMKPKSQGPNDEGLLEYLEDIIGTNKYVEQIEAGAKRLEELSEIHVGMVHRVKMVEKDKDGLESAKNEAEASMLKEAEVLRWKGTLCQANLVDAERSAAKVKADISDAQAKLQAEQEKVAEQKKSLKELEDSFNGQDKSCKEVEAQVEACKKEFKEFERKDIKFREDIKHRKQKQKKVEDKVAKDKARIEEMEKENADSTEMIPKLEEEIVSMTEKLAEEEKQLEKLKETIREEAEVYRQDLAKSHAELEPWDKQINELKARIDVATAEGKLLENKHAAAAQHYEDALKSLEDIDKRLATKKQDLERMEASVVEHNSTAGRSREEEKALLAEEEQLSARIQAARSKVAEMRESLTSAQSQNTILKALQQARDSGRIPGIFGRLGDLGAIDAKYDIAISTACGALDYIVVETATSAQACVELLRAQNLGVATFLILEKQLHLQGEMNQRVQTPEGAPRLFDLVRVRDERLLPAFYFALRNTVVATNLDKGTRIAYGADRRFRRVVTLDGQLFESSGTMSGGGGRPRGGKMGTAVRDGGVSREALSTAERELDALVAQLTALRARIAEITATASRAEKALMLLETQIPKTKMEVEALHAQRKDIEKQLGALKEGAVANPAELARIAELKETIAGEQQQLQKVQKDSEKLRKQIADLQKKIDETGKDKLKKQKASVTKLQQGIDGNTSDINKRKVQITMNKKALQKTAKAITDGEKEAATLADELQEMTAGFKEIEKNAFVVHEKLAGLTELLKAKSDERDGVKDKYNKIKKAVDDLSSAQVDLQLKLDDMQNILKSWEEKIHYCNRKLEENDNAKGTFLTQAEGDANFIEALRKELHSTSADFPTTEEAQLQLSRVETQLKEMKPNLTAIAEYRKKLAEYNERVAELNKVAEERDQTRKEHEEVRKRRLTQFMEGFGIITMKLKEMYQMITLGGDAELELVDSLDPFTEGIVFSVRPPKKSWKNICNLSGGEKTLSSLSLVFALHHYKPTPLYVMDEIDAALDFKNVSIVAHYIKDRTKNAQFVIISLRNNMFELADHLVGIYKTDNCTKSLTIQPSSYAVQAA</sequence>
<dbReference type="SUPFAM" id="SSF75553">
    <property type="entry name" value="Smc hinge domain"/>
    <property type="match status" value="1"/>
</dbReference>
<evidence type="ECO:0000256" key="3">
    <source>
        <dbReference type="ARBA" id="ARBA00022618"/>
    </source>
</evidence>
<dbReference type="GO" id="GO:0007076">
    <property type="term" value="P:mitotic chromosome condensation"/>
    <property type="evidence" value="ECO:0007669"/>
    <property type="project" value="TreeGrafter"/>
</dbReference>
<dbReference type="SMART" id="SM00968">
    <property type="entry name" value="SMC_hinge"/>
    <property type="match status" value="1"/>
</dbReference>
<dbReference type="OMA" id="CPALDNM"/>
<comment type="similarity">
    <text evidence="2">Belongs to the SMC family. SMC4 subfamily.</text>
</comment>
<dbReference type="SUPFAM" id="SSF52540">
    <property type="entry name" value="P-loop containing nucleoside triphosphate hydrolases"/>
    <property type="match status" value="1"/>
</dbReference>
<dbReference type="OrthoDB" id="5575062at2759"/>
<name>A0A388KW48_CHABU</name>
<evidence type="ECO:0000256" key="13">
    <source>
        <dbReference type="SAM" id="Coils"/>
    </source>
</evidence>
<feature type="compositionally biased region" description="Gly residues" evidence="14">
    <location>
        <begin position="650"/>
        <end position="662"/>
    </location>
</feature>
<keyword evidence="4" id="KW-0547">Nucleotide-binding</keyword>
<dbReference type="PANTHER" id="PTHR18937:SF172">
    <property type="entry name" value="STRUCTURAL MAINTENANCE OF CHROMOSOMES PROTEIN"/>
    <property type="match status" value="1"/>
</dbReference>
<feature type="coiled-coil region" evidence="13">
    <location>
        <begin position="676"/>
        <end position="797"/>
    </location>
</feature>
<dbReference type="InterPro" id="IPR003395">
    <property type="entry name" value="RecF/RecN/SMC_N"/>
</dbReference>
<dbReference type="Gramene" id="GBG74228">
    <property type="protein sequence ID" value="GBG74228"/>
    <property type="gene ID" value="CBR_g17940"/>
</dbReference>
<keyword evidence="10" id="KW-0469">Meiosis</keyword>
<dbReference type="Gene3D" id="1.10.287.1490">
    <property type="match status" value="1"/>
</dbReference>
<evidence type="ECO:0000256" key="9">
    <source>
        <dbReference type="ARBA" id="ARBA00023242"/>
    </source>
</evidence>
<dbReference type="InterPro" id="IPR027417">
    <property type="entry name" value="P-loop_NTPase"/>
</dbReference>
<dbReference type="InterPro" id="IPR024704">
    <property type="entry name" value="SMC"/>
</dbReference>
<comment type="caution">
    <text evidence="16">The sequence shown here is derived from an EMBL/GenBank/DDBJ whole genome shotgun (WGS) entry which is preliminary data.</text>
</comment>
<dbReference type="GO" id="GO:0051301">
    <property type="term" value="P:cell division"/>
    <property type="evidence" value="ECO:0007669"/>
    <property type="project" value="UniProtKB-KW"/>
</dbReference>
<keyword evidence="5" id="KW-0498">Mitosis</keyword>
<evidence type="ECO:0000313" key="16">
    <source>
        <dbReference type="EMBL" id="GBG74228.1"/>
    </source>
</evidence>
<comment type="subcellular location">
    <subcellularLocation>
        <location evidence="1 12">Nucleus</location>
    </subcellularLocation>
</comment>
<evidence type="ECO:0000259" key="15">
    <source>
        <dbReference type="SMART" id="SM00968"/>
    </source>
</evidence>
<feature type="region of interest" description="Disordered" evidence="14">
    <location>
        <begin position="647"/>
        <end position="670"/>
    </location>
</feature>